<dbReference type="InterPro" id="IPR012337">
    <property type="entry name" value="RNaseH-like_sf"/>
</dbReference>
<protein>
    <recommendedName>
        <fullName evidence="1">Integrase catalytic domain-containing protein</fullName>
    </recommendedName>
</protein>
<dbReference type="Gene3D" id="3.30.420.10">
    <property type="entry name" value="Ribonuclease H-like superfamily/Ribonuclease H"/>
    <property type="match status" value="1"/>
</dbReference>
<dbReference type="GO" id="GO:0015074">
    <property type="term" value="P:DNA integration"/>
    <property type="evidence" value="ECO:0007669"/>
    <property type="project" value="InterPro"/>
</dbReference>
<dbReference type="GO" id="GO:0003676">
    <property type="term" value="F:nucleic acid binding"/>
    <property type="evidence" value="ECO:0007669"/>
    <property type="project" value="InterPro"/>
</dbReference>
<keyword evidence="3" id="KW-1185">Reference proteome</keyword>
<dbReference type="VEuPathDB" id="VectorBase:LDEU008764"/>
<dbReference type="STRING" id="299467.A0A443S6U6"/>
<dbReference type="Proteomes" id="UP000288716">
    <property type="component" value="Unassembled WGS sequence"/>
</dbReference>
<name>A0A443S6U6_9ACAR</name>
<dbReference type="PROSITE" id="PS50994">
    <property type="entry name" value="INTEGRASE"/>
    <property type="match status" value="1"/>
</dbReference>
<gene>
    <name evidence="2" type="ORF">B4U80_13414</name>
</gene>
<evidence type="ECO:0000313" key="2">
    <source>
        <dbReference type="EMBL" id="RWS23276.1"/>
    </source>
</evidence>
<comment type="caution">
    <text evidence="2">The sequence shown here is derived from an EMBL/GenBank/DDBJ whole genome shotgun (WGS) entry which is preliminary data.</text>
</comment>
<dbReference type="AlphaFoldDB" id="A0A443S6U6"/>
<accession>A0A443S6U6</accession>
<evidence type="ECO:0000259" key="1">
    <source>
        <dbReference type="PROSITE" id="PS50994"/>
    </source>
</evidence>
<organism evidence="2 3">
    <name type="scientific">Leptotrombidium deliense</name>
    <dbReference type="NCBI Taxonomy" id="299467"/>
    <lineage>
        <taxon>Eukaryota</taxon>
        <taxon>Metazoa</taxon>
        <taxon>Ecdysozoa</taxon>
        <taxon>Arthropoda</taxon>
        <taxon>Chelicerata</taxon>
        <taxon>Arachnida</taxon>
        <taxon>Acari</taxon>
        <taxon>Acariformes</taxon>
        <taxon>Trombidiformes</taxon>
        <taxon>Prostigmata</taxon>
        <taxon>Anystina</taxon>
        <taxon>Parasitengona</taxon>
        <taxon>Trombiculoidea</taxon>
        <taxon>Trombiculidae</taxon>
        <taxon>Leptotrombidium</taxon>
    </lineage>
</organism>
<proteinExistence type="predicted"/>
<dbReference type="SUPFAM" id="SSF53098">
    <property type="entry name" value="Ribonuclease H-like"/>
    <property type="match status" value="1"/>
</dbReference>
<dbReference type="InterPro" id="IPR036397">
    <property type="entry name" value="RNaseH_sf"/>
</dbReference>
<dbReference type="OrthoDB" id="6516679at2759"/>
<dbReference type="PANTHER" id="PTHR37984:SF5">
    <property type="entry name" value="PROTEIN NYNRIN-LIKE"/>
    <property type="match status" value="1"/>
</dbReference>
<dbReference type="EMBL" id="NCKV01006782">
    <property type="protein sequence ID" value="RWS23276.1"/>
    <property type="molecule type" value="Genomic_DNA"/>
</dbReference>
<evidence type="ECO:0000313" key="3">
    <source>
        <dbReference type="Proteomes" id="UP000288716"/>
    </source>
</evidence>
<sequence>MNALMNIDHRFTTPYNPNTAGLVERCNQQLIQLIRCYVDNIVNEWDTVLPYITHVYNTSFHSATKYSPFYLVRGFEPKHAIDYLIDNNDFDEKSEFVDELKTNIQVARNLAKDNISNAQEKYKEYFDQNKCVHNFREGDKCLIKYSSLMPTIGKKFSTQYIGPFYIVHKINDLTYEIESQDGQYYFDRIHVNKLRPYNERELFVNIDKNFVQSEPNISSRPIRSKRTPVYLKDYYTGN</sequence>
<dbReference type="PANTHER" id="PTHR37984">
    <property type="entry name" value="PROTEIN CBG26694"/>
    <property type="match status" value="1"/>
</dbReference>
<dbReference type="InterPro" id="IPR050951">
    <property type="entry name" value="Retrovirus_Pol_polyprotein"/>
</dbReference>
<dbReference type="InterPro" id="IPR001584">
    <property type="entry name" value="Integrase_cat-core"/>
</dbReference>
<feature type="domain" description="Integrase catalytic" evidence="1">
    <location>
        <begin position="1"/>
        <end position="76"/>
    </location>
</feature>
<reference evidence="2 3" key="1">
    <citation type="journal article" date="2018" name="Gigascience">
        <title>Genomes of trombidid mites reveal novel predicted allergens and laterally-transferred genes associated with secondary metabolism.</title>
        <authorList>
            <person name="Dong X."/>
            <person name="Chaisiri K."/>
            <person name="Xia D."/>
            <person name="Armstrong S.D."/>
            <person name="Fang Y."/>
            <person name="Donnelly M.J."/>
            <person name="Kadowaki T."/>
            <person name="McGarry J.W."/>
            <person name="Darby A.C."/>
            <person name="Makepeace B.L."/>
        </authorList>
    </citation>
    <scope>NUCLEOTIDE SEQUENCE [LARGE SCALE GENOMIC DNA]</scope>
    <source>
        <strain evidence="2">UoL-UT</strain>
    </source>
</reference>